<gene>
    <name evidence="2" type="ORF">Fcan01_20881</name>
</gene>
<sequence>MSIKGIQIGSCASLITKLLTKYHTDPEILQKFISNMTSNRTIAVFTLILVISFCLVFVTTYEPCTDNYEESCSKACGEGRDAIKKCCRTYGHSTGHCIGTGSDGAGDAYCC</sequence>
<evidence type="ECO:0000313" key="3">
    <source>
        <dbReference type="Proteomes" id="UP000198287"/>
    </source>
</evidence>
<name>A0A226DHX2_FOLCA</name>
<keyword evidence="1" id="KW-1133">Transmembrane helix</keyword>
<comment type="caution">
    <text evidence="2">The sequence shown here is derived from an EMBL/GenBank/DDBJ whole genome shotgun (WGS) entry which is preliminary data.</text>
</comment>
<accession>A0A226DHX2</accession>
<evidence type="ECO:0000313" key="2">
    <source>
        <dbReference type="EMBL" id="OXA44297.1"/>
    </source>
</evidence>
<evidence type="ECO:0000256" key="1">
    <source>
        <dbReference type="SAM" id="Phobius"/>
    </source>
</evidence>
<keyword evidence="3" id="KW-1185">Reference proteome</keyword>
<proteinExistence type="predicted"/>
<keyword evidence="1" id="KW-0812">Transmembrane</keyword>
<reference evidence="2 3" key="1">
    <citation type="submission" date="2015-12" db="EMBL/GenBank/DDBJ databases">
        <title>The genome of Folsomia candida.</title>
        <authorList>
            <person name="Faddeeva A."/>
            <person name="Derks M.F."/>
            <person name="Anvar Y."/>
            <person name="Smit S."/>
            <person name="Van Straalen N."/>
            <person name="Roelofs D."/>
        </authorList>
    </citation>
    <scope>NUCLEOTIDE SEQUENCE [LARGE SCALE GENOMIC DNA]</scope>
    <source>
        <strain evidence="2 3">VU population</strain>
        <tissue evidence="2">Whole body</tissue>
    </source>
</reference>
<dbReference type="EMBL" id="LNIX01000019">
    <property type="protein sequence ID" value="OXA44297.1"/>
    <property type="molecule type" value="Genomic_DNA"/>
</dbReference>
<feature type="transmembrane region" description="Helical" evidence="1">
    <location>
        <begin position="41"/>
        <end position="61"/>
    </location>
</feature>
<organism evidence="2 3">
    <name type="scientific">Folsomia candida</name>
    <name type="common">Springtail</name>
    <dbReference type="NCBI Taxonomy" id="158441"/>
    <lineage>
        <taxon>Eukaryota</taxon>
        <taxon>Metazoa</taxon>
        <taxon>Ecdysozoa</taxon>
        <taxon>Arthropoda</taxon>
        <taxon>Hexapoda</taxon>
        <taxon>Collembola</taxon>
        <taxon>Entomobryomorpha</taxon>
        <taxon>Isotomoidea</taxon>
        <taxon>Isotomidae</taxon>
        <taxon>Proisotominae</taxon>
        <taxon>Folsomia</taxon>
    </lineage>
</organism>
<dbReference type="Proteomes" id="UP000198287">
    <property type="component" value="Unassembled WGS sequence"/>
</dbReference>
<keyword evidence="1" id="KW-0472">Membrane</keyword>
<dbReference type="AlphaFoldDB" id="A0A226DHX2"/>
<protein>
    <submittedName>
        <fullName evidence="2">Uncharacterized protein</fullName>
    </submittedName>
</protein>